<comment type="caution">
    <text evidence="1">The sequence shown here is derived from an EMBL/GenBank/DDBJ whole genome shotgun (WGS) entry which is preliminary data.</text>
</comment>
<organism evidence="1 2">
    <name type="scientific">Phlebia brevispora</name>
    <dbReference type="NCBI Taxonomy" id="194682"/>
    <lineage>
        <taxon>Eukaryota</taxon>
        <taxon>Fungi</taxon>
        <taxon>Dikarya</taxon>
        <taxon>Basidiomycota</taxon>
        <taxon>Agaricomycotina</taxon>
        <taxon>Agaricomycetes</taxon>
        <taxon>Polyporales</taxon>
        <taxon>Meruliaceae</taxon>
        <taxon>Phlebia</taxon>
    </lineage>
</organism>
<keyword evidence="2" id="KW-1185">Reference proteome</keyword>
<name>A0ACC1T228_9APHY</name>
<evidence type="ECO:0000313" key="2">
    <source>
        <dbReference type="Proteomes" id="UP001148662"/>
    </source>
</evidence>
<accession>A0ACC1T228</accession>
<dbReference type="Proteomes" id="UP001148662">
    <property type="component" value="Unassembled WGS sequence"/>
</dbReference>
<dbReference type="EMBL" id="JANHOG010000785">
    <property type="protein sequence ID" value="KAJ3551549.1"/>
    <property type="molecule type" value="Genomic_DNA"/>
</dbReference>
<sequence length="362" mass="40818">MMQRPQALARLDGNLLITSVASHTNINLNRSRLDSTAADTVAQLMSPTTLESAVVAVYKTDLVYDYCIFAVLTFVCYEFVITLEYEFEFLWQRQWTAATWLFIANRYLLLAATIPQATPFSAQMFQFCIHDVLECAVQSSYRHPNWYIFLYSAFGNSLRIASRTVFSALRVFAMLDPNLASSLTTIAADIAVIVTTWIKTYRQVKHAASVGMNAKFSRTLLEYGTLYFLVICAVNVANLLVFLIPSQSANPTGLFIATVPSIVLSRFLINLRQIDRPRINDATYNPELSVSNFHALTLSSILGNLGESLSDETRDSEAYQDRGDDISHRERKNVRSTAMHVRDGRAEVRKARTYLPDFQAKV</sequence>
<gene>
    <name evidence="1" type="ORF">NM688_g4635</name>
</gene>
<proteinExistence type="predicted"/>
<reference evidence="1" key="1">
    <citation type="submission" date="2022-07" db="EMBL/GenBank/DDBJ databases">
        <title>Genome Sequence of Phlebia brevispora.</title>
        <authorList>
            <person name="Buettner E."/>
        </authorList>
    </citation>
    <scope>NUCLEOTIDE SEQUENCE</scope>
    <source>
        <strain evidence="1">MPL23</strain>
    </source>
</reference>
<protein>
    <submittedName>
        <fullName evidence="1">Uncharacterized protein</fullName>
    </submittedName>
</protein>
<evidence type="ECO:0000313" key="1">
    <source>
        <dbReference type="EMBL" id="KAJ3551549.1"/>
    </source>
</evidence>